<evidence type="ECO:0000256" key="1">
    <source>
        <dbReference type="SAM" id="MobiDB-lite"/>
    </source>
</evidence>
<gene>
    <name evidence="3" type="ORF">TCNE_LOCUS9032</name>
</gene>
<sequence>MYVRAFFLSTIFILPVFVDHSVNGYATRSGYSRPAELESAGSRSAFGAPESGYAQSGASYARPASVNGGYRSGGNGYDYGNGGSYPSSQGAGYPTRNGNGKRKPVGFSGQTNGNGHNGYTASSGYPDTSSYGGGSGSSSYARPPSIPSSSGVLSVPSAPAGGAHYPSYPSDAYESGSGISRPYDGNGHAPSGQASGCSGQEPANGGCPSAGGELLSRYLKDSTLHSKKKCGPQFSGRPMEPYDSGSMTVTSAPYDSGYPSNGYSAPHQPDSGCDGSGQAQAASGCPSSSGSGQFGGNGHSADHYGGGSASSPYDGNGNGGHGHSAGCTGGSGGEHSSGGCEHSDEKCEYHEIDCCNSANYLYFLHSLRKHIFSLILASSSTNGMPKVPSTSFSRPSSNGFGGSSGHTVSTTYSDYSGGGYSLHRSDESYRGTANGRTPQRDGSYSRPSGAANGAPAYPSSGAGYSQPSTAYTGSHVNGNGYYDSAKAKDYGGSGSGASYARPADLGGSSGGYSNAGAGWPARDSYPSGAASYSRPSGLSGSSTSTNGYHPSHDTSSGGAASGYEYPQRGAPAYDASSVNGGRTGYPSSSSGGYAQGNGYATSYSVGFAKTK</sequence>
<feature type="chain" id="PRO_5044553248" evidence="2">
    <location>
        <begin position="25"/>
        <end position="611"/>
    </location>
</feature>
<feature type="compositionally biased region" description="Polar residues" evidence="1">
    <location>
        <begin position="245"/>
        <end position="263"/>
    </location>
</feature>
<dbReference type="WBParaSite" id="TCNE_0000903201-mRNA-1">
    <property type="protein sequence ID" value="TCNE_0000903201-mRNA-1"/>
    <property type="gene ID" value="TCNE_0000903201"/>
</dbReference>
<feature type="compositionally biased region" description="Polar residues" evidence="1">
    <location>
        <begin position="434"/>
        <end position="446"/>
    </location>
</feature>
<feature type="compositionally biased region" description="Polar residues" evidence="1">
    <location>
        <begin position="108"/>
        <end position="121"/>
    </location>
</feature>
<feature type="region of interest" description="Disordered" evidence="1">
    <location>
        <begin position="172"/>
        <end position="209"/>
    </location>
</feature>
<feature type="region of interest" description="Disordered" evidence="1">
    <location>
        <begin position="87"/>
        <end position="153"/>
    </location>
</feature>
<dbReference type="EMBL" id="UYWY01020059">
    <property type="protein sequence ID" value="VDM40353.1"/>
    <property type="molecule type" value="Genomic_DNA"/>
</dbReference>
<dbReference type="Proteomes" id="UP000050794">
    <property type="component" value="Unassembled WGS sequence"/>
</dbReference>
<feature type="compositionally biased region" description="Polar residues" evidence="1">
    <location>
        <begin position="383"/>
        <end position="398"/>
    </location>
</feature>
<evidence type="ECO:0000313" key="5">
    <source>
        <dbReference type="WBParaSite" id="TCNE_0000903201-mRNA-1"/>
    </source>
</evidence>
<feature type="region of interest" description="Disordered" evidence="1">
    <location>
        <begin position="383"/>
        <end position="405"/>
    </location>
</feature>
<feature type="signal peptide" evidence="2">
    <location>
        <begin position="1"/>
        <end position="24"/>
    </location>
</feature>
<feature type="region of interest" description="Disordered" evidence="1">
    <location>
        <begin position="226"/>
        <end position="317"/>
    </location>
</feature>
<keyword evidence="4" id="KW-1185">Reference proteome</keyword>
<dbReference type="AlphaFoldDB" id="A0A183UKL2"/>
<reference evidence="5" key="1">
    <citation type="submission" date="2016-06" db="UniProtKB">
        <authorList>
            <consortium name="WormBaseParasite"/>
        </authorList>
    </citation>
    <scope>IDENTIFICATION</scope>
</reference>
<keyword evidence="2" id="KW-0732">Signal</keyword>
<feature type="compositionally biased region" description="Gly residues" evidence="1">
    <location>
        <begin position="292"/>
        <end position="308"/>
    </location>
</feature>
<feature type="compositionally biased region" description="Low complexity" evidence="1">
    <location>
        <begin position="531"/>
        <end position="545"/>
    </location>
</feature>
<evidence type="ECO:0000256" key="2">
    <source>
        <dbReference type="SAM" id="SignalP"/>
    </source>
</evidence>
<feature type="compositionally biased region" description="Polar residues" evidence="1">
    <location>
        <begin position="576"/>
        <end position="599"/>
    </location>
</feature>
<reference evidence="3 4" key="2">
    <citation type="submission" date="2018-11" db="EMBL/GenBank/DDBJ databases">
        <authorList>
            <consortium name="Pathogen Informatics"/>
        </authorList>
    </citation>
    <scope>NUCLEOTIDE SEQUENCE [LARGE SCALE GENOMIC DNA]</scope>
</reference>
<feature type="region of interest" description="Disordered" evidence="1">
    <location>
        <begin position="523"/>
        <end position="599"/>
    </location>
</feature>
<evidence type="ECO:0000313" key="4">
    <source>
        <dbReference type="Proteomes" id="UP000050794"/>
    </source>
</evidence>
<feature type="region of interest" description="Disordered" evidence="1">
    <location>
        <begin position="423"/>
        <end position="465"/>
    </location>
</feature>
<accession>A0A183UKL2</accession>
<evidence type="ECO:0000313" key="3">
    <source>
        <dbReference type="EMBL" id="VDM40353.1"/>
    </source>
</evidence>
<feature type="compositionally biased region" description="Low complexity" evidence="1">
    <location>
        <begin position="271"/>
        <end position="291"/>
    </location>
</feature>
<proteinExistence type="predicted"/>
<organism evidence="4 5">
    <name type="scientific">Toxocara canis</name>
    <name type="common">Canine roundworm</name>
    <dbReference type="NCBI Taxonomy" id="6265"/>
    <lineage>
        <taxon>Eukaryota</taxon>
        <taxon>Metazoa</taxon>
        <taxon>Ecdysozoa</taxon>
        <taxon>Nematoda</taxon>
        <taxon>Chromadorea</taxon>
        <taxon>Rhabditida</taxon>
        <taxon>Spirurina</taxon>
        <taxon>Ascaridomorpha</taxon>
        <taxon>Ascaridoidea</taxon>
        <taxon>Toxocaridae</taxon>
        <taxon>Toxocara</taxon>
    </lineage>
</organism>
<protein>
    <submittedName>
        <fullName evidence="5">Fibroin heavy chain-like</fullName>
    </submittedName>
</protein>
<name>A0A183UKL2_TOXCA</name>